<dbReference type="GeneID" id="96229884"/>
<dbReference type="Proteomes" id="UP000095485">
    <property type="component" value="Unassembled WGS sequence"/>
</dbReference>
<keyword evidence="1" id="KW-1133">Transmembrane helix</keyword>
<sequence>MFEQFIWYLKGYVRIRVSGYSPERFLNACRYKNIYIWDLKRVCGVYEMNLSVSGFHRLKEIIRKTGTKVCIIRRSGLPFLFHRYRKRHILFSGFILCICLILFMTRYIWGIDIRGNLSYTDDTLKKFLASEQIKNGMKKTNVDCQKIVRDLRRTYDGIIWVSASIDGCRLVIQIKENEDGLADNSIISRINDQSTDIIADIDCTITSITTRTGIAQVKKGVQVKKGDLLVSGQIPICNDAKEITGYSPCRSDADISGETCIPYQKTLSKNYFEKEYYKSRYHFIQKKEYAVRAGRYMIRIGSVKNTYPYFEKHVFQWQFRPLNIFPLTFEEITVTPYRKRHKNYTKAQIRKILSGDFQNYCKEMKKKGVEIIQNDVKIYTGSETYSAKGTLKVRCSVGKQVPSTPLPPDYIAEDDTKNGD</sequence>
<keyword evidence="1" id="KW-0472">Membrane</keyword>
<evidence type="ECO:0000256" key="1">
    <source>
        <dbReference type="SAM" id="Phobius"/>
    </source>
</evidence>
<keyword evidence="1" id="KW-0812">Transmembrane</keyword>
<dbReference type="RefSeq" id="WP_055284256.1">
    <property type="nucleotide sequence ID" value="NZ_CZAY01000021.1"/>
</dbReference>
<dbReference type="AlphaFoldDB" id="A0A174T1S7"/>
<name>A0A174T1S7_9FIRM</name>
<dbReference type="InterPro" id="IPR010690">
    <property type="entry name" value="YqfD"/>
</dbReference>
<feature type="transmembrane region" description="Helical" evidence="1">
    <location>
        <begin position="89"/>
        <end position="109"/>
    </location>
</feature>
<accession>A0A174T1S7</accession>
<evidence type="ECO:0000313" key="3">
    <source>
        <dbReference type="Proteomes" id="UP000095485"/>
    </source>
</evidence>
<dbReference type="Pfam" id="PF06898">
    <property type="entry name" value="YqfD"/>
    <property type="match status" value="1"/>
</dbReference>
<gene>
    <name evidence="2" type="ORF">ERS852526_02607</name>
</gene>
<reference evidence="2 3" key="1">
    <citation type="submission" date="2015-09" db="EMBL/GenBank/DDBJ databases">
        <authorList>
            <consortium name="Pathogen Informatics"/>
        </authorList>
    </citation>
    <scope>NUCLEOTIDE SEQUENCE [LARGE SCALE GENOMIC DNA]</scope>
    <source>
        <strain evidence="2 3">2789STDY5834914</strain>
    </source>
</reference>
<organism evidence="2 3">
    <name type="scientific">Dorea longicatena</name>
    <dbReference type="NCBI Taxonomy" id="88431"/>
    <lineage>
        <taxon>Bacteria</taxon>
        <taxon>Bacillati</taxon>
        <taxon>Bacillota</taxon>
        <taxon>Clostridia</taxon>
        <taxon>Lachnospirales</taxon>
        <taxon>Lachnospiraceae</taxon>
        <taxon>Dorea</taxon>
    </lineage>
</organism>
<protein>
    <submittedName>
        <fullName evidence="2">Sporulation protein YqfD</fullName>
    </submittedName>
</protein>
<dbReference type="EMBL" id="CZAY01000021">
    <property type="protein sequence ID" value="CUQ02491.1"/>
    <property type="molecule type" value="Genomic_DNA"/>
</dbReference>
<dbReference type="OrthoDB" id="1640349at2"/>
<proteinExistence type="predicted"/>
<evidence type="ECO:0000313" key="2">
    <source>
        <dbReference type="EMBL" id="CUQ02491.1"/>
    </source>
</evidence>